<feature type="domain" description="Protein root UVB sensitive/RUS" evidence="3">
    <location>
        <begin position="193"/>
        <end position="386"/>
    </location>
</feature>
<dbReference type="InterPro" id="IPR054549">
    <property type="entry name" value="UVB_sens_RUS_dom"/>
</dbReference>
<evidence type="ECO:0000313" key="5">
    <source>
        <dbReference type="EMBL" id="CAG8490830.1"/>
    </source>
</evidence>
<feature type="transmembrane region" description="Helical" evidence="2">
    <location>
        <begin position="343"/>
        <end position="362"/>
    </location>
</feature>
<evidence type="ECO:0000313" key="6">
    <source>
        <dbReference type="Proteomes" id="UP000789508"/>
    </source>
</evidence>
<dbReference type="OrthoDB" id="19606at2759"/>
<evidence type="ECO:0000256" key="1">
    <source>
        <dbReference type="ARBA" id="ARBA00007558"/>
    </source>
</evidence>
<dbReference type="PANTHER" id="PTHR12770">
    <property type="entry name" value="RUS1 FAMILY PROTEIN C16ORF58"/>
    <property type="match status" value="1"/>
</dbReference>
<sequence length="614" mass="70919">MIIIGVLIVRGRLSGLCWRLFFYRARLEPTRKRKMQRQYVITSIIKKYRRNLFRASVVSHESLKNKFQKNQGDSLKKQPKQIKQFIRRPWRSKIDILIFPNNNDNKSTFPVKEKEKNHKQIFNKTETTTKKSTIINLTQIPVHISKKNTLHGFFLEIKQQAITAFMPKGYPDSVTHNYWNFAKWQFVHNVAGAVTGAAALNWIIKDGLGQLGGVIYAAIMSDRFDSEPKRHRFQSTVAMQLASILELMTPLWPNMFLLIASISNIGKNIAWLAGSATRAQMHKTFALRDNLGDLTGKSGSQTTAAGLLGTGVGIVLSTAITALSTSATPFITIDSISSTTLPVLYIFVAFMPFSALNIYANYQSSLYVTNSTLNVPRAEMIFHDVLLQHSPFSPLEWCPKISVSTPREISVREVFVRRYRSKFNIPIVIEPALHHYPCEKYDKELYSAFQQEGFKHHEEYFLLHVFDEHYIFGKKPLSPFQYFSNSKMKSSEKIDALWKGPDFQLALKNIRQQQHIALWFSQRAKPKDMIKGFAHACAFRFSLDKKIQEKLEHKDPEKVFSYRDREQVTKVVAETYDWVDKVSEELFEELLAKKWDIEYLFFAEGEDGRLFVER</sequence>
<dbReference type="InterPro" id="IPR055412">
    <property type="entry name" value="UVB_sens_C"/>
</dbReference>
<name>A0A9N8WIF4_9GLOM</name>
<protein>
    <submittedName>
        <fullName evidence="5">7815_t:CDS:1</fullName>
    </submittedName>
</protein>
<keyword evidence="2" id="KW-1133">Transmembrane helix</keyword>
<proteinExistence type="inferred from homology"/>
<dbReference type="Pfam" id="PF04884">
    <property type="entry name" value="UVB_sens_prot"/>
    <property type="match status" value="1"/>
</dbReference>
<gene>
    <name evidence="5" type="ORF">ALEPTO_LOCUS2974</name>
</gene>
<dbReference type="Pfam" id="PF24160">
    <property type="entry name" value="UVB_sens_C"/>
    <property type="match status" value="1"/>
</dbReference>
<keyword evidence="2" id="KW-0472">Membrane</keyword>
<evidence type="ECO:0000256" key="2">
    <source>
        <dbReference type="SAM" id="Phobius"/>
    </source>
</evidence>
<dbReference type="InterPro" id="IPR006968">
    <property type="entry name" value="RUS_fam"/>
</dbReference>
<evidence type="ECO:0000259" key="4">
    <source>
        <dbReference type="Pfam" id="PF24160"/>
    </source>
</evidence>
<comment type="similarity">
    <text evidence="1">Belongs to the RUS1 family.</text>
</comment>
<reference evidence="5" key="1">
    <citation type="submission" date="2021-06" db="EMBL/GenBank/DDBJ databases">
        <authorList>
            <person name="Kallberg Y."/>
            <person name="Tangrot J."/>
            <person name="Rosling A."/>
        </authorList>
    </citation>
    <scope>NUCLEOTIDE SEQUENCE</scope>
    <source>
        <strain evidence="5">FL130A</strain>
    </source>
</reference>
<keyword evidence="6" id="KW-1185">Reference proteome</keyword>
<accession>A0A9N8WIF4</accession>
<dbReference type="PANTHER" id="PTHR12770:SF22">
    <property type="entry name" value="PROTEIN ROOT UVB SENSITIVE 1, CHLOROPLASTIC"/>
    <property type="match status" value="1"/>
</dbReference>
<dbReference type="EMBL" id="CAJVPS010000500">
    <property type="protein sequence ID" value="CAG8490830.1"/>
    <property type="molecule type" value="Genomic_DNA"/>
</dbReference>
<dbReference type="AlphaFoldDB" id="A0A9N8WIF4"/>
<keyword evidence="2" id="KW-0812">Transmembrane</keyword>
<feature type="transmembrane region" description="Helical" evidence="2">
    <location>
        <begin position="307"/>
        <end position="331"/>
    </location>
</feature>
<dbReference type="Proteomes" id="UP000789508">
    <property type="component" value="Unassembled WGS sequence"/>
</dbReference>
<evidence type="ECO:0000259" key="3">
    <source>
        <dbReference type="Pfam" id="PF04884"/>
    </source>
</evidence>
<organism evidence="5 6">
    <name type="scientific">Ambispora leptoticha</name>
    <dbReference type="NCBI Taxonomy" id="144679"/>
    <lineage>
        <taxon>Eukaryota</taxon>
        <taxon>Fungi</taxon>
        <taxon>Fungi incertae sedis</taxon>
        <taxon>Mucoromycota</taxon>
        <taxon>Glomeromycotina</taxon>
        <taxon>Glomeromycetes</taxon>
        <taxon>Archaeosporales</taxon>
        <taxon>Ambisporaceae</taxon>
        <taxon>Ambispora</taxon>
    </lineage>
</organism>
<feature type="domain" description="Root UVB sensitive protein C-terminal" evidence="4">
    <location>
        <begin position="496"/>
        <end position="598"/>
    </location>
</feature>
<comment type="caution">
    <text evidence="5">The sequence shown here is derived from an EMBL/GenBank/DDBJ whole genome shotgun (WGS) entry which is preliminary data.</text>
</comment>